<keyword evidence="1" id="KW-0472">Membrane</keyword>
<organism evidence="2 3">
    <name type="scientific">Azotobacter chroococcum NCIMB 8003</name>
    <dbReference type="NCBI Taxonomy" id="1328314"/>
    <lineage>
        <taxon>Bacteria</taxon>
        <taxon>Pseudomonadati</taxon>
        <taxon>Pseudomonadota</taxon>
        <taxon>Gammaproteobacteria</taxon>
        <taxon>Pseudomonadales</taxon>
        <taxon>Pseudomonadaceae</taxon>
        <taxon>Azotobacter</taxon>
    </lineage>
</organism>
<sequence>MRPIELDFQRRSIASPLGWALLAAGLLLAGVLWTLQQRIDADRARDAEALARLQPEQGGEVRQAPLSKADSLAQQASLAEMRRVSAALNLPWNGLFATLEALPLKDVALLGLTPDARKRLLRISAEARNLEAMLEFHQRLEDSDGLSDVSLLDHEVLVQVAERPIRFNLLATWEVPDGRP</sequence>
<protein>
    <submittedName>
        <fullName evidence="2">Fimbrial assembly protein (PilN)</fullName>
    </submittedName>
</protein>
<dbReference type="HOGENOM" id="CLU_118537_0_0_6"/>
<gene>
    <name evidence="2" type="ORF">Achr_18650</name>
</gene>
<name>A0A0C4WP40_9GAMM</name>
<accession>A0A0C4WP40</accession>
<dbReference type="EMBL" id="CP010415">
    <property type="protein sequence ID" value="AJE21320.1"/>
    <property type="molecule type" value="Genomic_DNA"/>
</dbReference>
<reference evidence="2 3" key="1">
    <citation type="journal article" date="2015" name="PLoS ONE">
        <title>Azotobacter Genomes: The Genome of Azotobacter chroococcum NCIMB 8003 (ATCC 4412).</title>
        <authorList>
            <person name="Robson R.L."/>
            <person name="Jones R."/>
            <person name="Robson R.M."/>
            <person name="Schwartz A."/>
            <person name="Richardson T.H."/>
        </authorList>
    </citation>
    <scope>NUCLEOTIDE SEQUENCE [LARGE SCALE GENOMIC DNA]</scope>
    <source>
        <strain evidence="2 3">NCIMB 8003</strain>
    </source>
</reference>
<dbReference type="Proteomes" id="UP000068210">
    <property type="component" value="Chromosome"/>
</dbReference>
<dbReference type="KEGG" id="acx:Achr_18650"/>
<dbReference type="RefSeq" id="WP_039803795.1">
    <property type="nucleotide sequence ID" value="NZ_CP010415.1"/>
</dbReference>
<dbReference type="AlphaFoldDB" id="A0A0C4WP40"/>
<proteinExistence type="predicted"/>
<keyword evidence="1" id="KW-0812">Transmembrane</keyword>
<keyword evidence="1" id="KW-1133">Transmembrane helix</keyword>
<dbReference type="STRING" id="1328314.Achr_18650"/>
<evidence type="ECO:0000313" key="3">
    <source>
        <dbReference type="Proteomes" id="UP000068210"/>
    </source>
</evidence>
<keyword evidence="3" id="KW-1185">Reference proteome</keyword>
<evidence type="ECO:0000313" key="2">
    <source>
        <dbReference type="EMBL" id="AJE21320.1"/>
    </source>
</evidence>
<evidence type="ECO:0000256" key="1">
    <source>
        <dbReference type="SAM" id="Phobius"/>
    </source>
</evidence>
<feature type="transmembrane region" description="Helical" evidence="1">
    <location>
        <begin position="16"/>
        <end position="35"/>
    </location>
</feature>